<name>E4T127_PALPW</name>
<dbReference type="OrthoDB" id="122062at2"/>
<dbReference type="HOGENOM" id="CLU_135915_2_1_10"/>
<evidence type="ECO:0000256" key="5">
    <source>
        <dbReference type="SAM" id="Phobius"/>
    </source>
</evidence>
<feature type="transmembrane region" description="Helical" evidence="5">
    <location>
        <begin position="37"/>
        <end position="56"/>
    </location>
</feature>
<evidence type="ECO:0000313" key="6">
    <source>
        <dbReference type="EMBL" id="ADQ78408.1"/>
    </source>
</evidence>
<dbReference type="AlphaFoldDB" id="E4T127"/>
<keyword evidence="4 5" id="KW-0472">Membrane</keyword>
<organism evidence="6 7">
    <name type="scientific">Paludibacter propionicigenes (strain DSM 17365 / JCM 13257 / WB4)</name>
    <dbReference type="NCBI Taxonomy" id="694427"/>
    <lineage>
        <taxon>Bacteria</taxon>
        <taxon>Pseudomonadati</taxon>
        <taxon>Bacteroidota</taxon>
        <taxon>Bacteroidia</taxon>
        <taxon>Bacteroidales</taxon>
        <taxon>Paludibacteraceae</taxon>
        <taxon>Paludibacter</taxon>
    </lineage>
</organism>
<gene>
    <name evidence="6" type="ordered locus">Palpr_0246</name>
</gene>
<reference evidence="6 7" key="2">
    <citation type="journal article" date="2011" name="Stand. Genomic Sci.">
        <title>Complete genome sequence of Paludibacter propionicigenes type strain (WB4).</title>
        <authorList>
            <person name="Gronow S."/>
            <person name="Munk C."/>
            <person name="Lapidus A."/>
            <person name="Nolan M."/>
            <person name="Lucas S."/>
            <person name="Hammon N."/>
            <person name="Deshpande S."/>
            <person name="Cheng J.F."/>
            <person name="Tapia R."/>
            <person name="Han C."/>
            <person name="Goodwin L."/>
            <person name="Pitluck S."/>
            <person name="Liolios K."/>
            <person name="Ivanova N."/>
            <person name="Mavromatis K."/>
            <person name="Mikhailova N."/>
            <person name="Pati A."/>
            <person name="Chen A."/>
            <person name="Palaniappan K."/>
            <person name="Land M."/>
            <person name="Hauser L."/>
            <person name="Chang Y.J."/>
            <person name="Jeffries C.D."/>
            <person name="Brambilla E."/>
            <person name="Rohde M."/>
            <person name="Goker M."/>
            <person name="Detter J.C."/>
            <person name="Woyke T."/>
            <person name="Bristow J."/>
            <person name="Eisen J.A."/>
            <person name="Markowitz V."/>
            <person name="Hugenholtz P."/>
            <person name="Kyrpides N.C."/>
            <person name="Klenk H.P."/>
        </authorList>
    </citation>
    <scope>NUCLEOTIDE SEQUENCE [LARGE SCALE GENOMIC DNA]</scope>
    <source>
        <strain evidence="7">DSM 17365 / JCM 13257 / WB4</strain>
    </source>
</reference>
<feature type="transmembrane region" description="Helical" evidence="5">
    <location>
        <begin position="62"/>
        <end position="81"/>
    </location>
</feature>
<evidence type="ECO:0000256" key="4">
    <source>
        <dbReference type="ARBA" id="ARBA00023136"/>
    </source>
</evidence>
<dbReference type="EMBL" id="CP002345">
    <property type="protein sequence ID" value="ADQ78408.1"/>
    <property type="molecule type" value="Genomic_DNA"/>
</dbReference>
<dbReference type="InterPro" id="IPR006603">
    <property type="entry name" value="PQ-loop_rpt"/>
</dbReference>
<protein>
    <submittedName>
        <fullName evidence="6">Glutathione synthetase</fullName>
    </submittedName>
</protein>
<dbReference type="eggNOG" id="COG4095">
    <property type="taxonomic scope" value="Bacteria"/>
</dbReference>
<evidence type="ECO:0000256" key="2">
    <source>
        <dbReference type="ARBA" id="ARBA00022692"/>
    </source>
</evidence>
<keyword evidence="7" id="KW-1185">Reference proteome</keyword>
<keyword evidence="2 5" id="KW-0812">Transmembrane</keyword>
<keyword evidence="3 5" id="KW-1133">Transmembrane helix</keyword>
<dbReference type="Pfam" id="PF04193">
    <property type="entry name" value="PQ-loop"/>
    <property type="match status" value="1"/>
</dbReference>
<dbReference type="KEGG" id="ppn:Palpr_0246"/>
<dbReference type="Gene3D" id="1.20.1280.290">
    <property type="match status" value="1"/>
</dbReference>
<reference key="1">
    <citation type="submission" date="2010-11" db="EMBL/GenBank/DDBJ databases">
        <title>The complete genome of Paludibacter propionicigenes DSM 17365.</title>
        <authorList>
            <consortium name="US DOE Joint Genome Institute (JGI-PGF)"/>
            <person name="Lucas S."/>
            <person name="Copeland A."/>
            <person name="Lapidus A."/>
            <person name="Bruce D."/>
            <person name="Goodwin L."/>
            <person name="Pitluck S."/>
            <person name="Kyrpides N."/>
            <person name="Mavromatis K."/>
            <person name="Ivanova N."/>
            <person name="Munk A.C."/>
            <person name="Brettin T."/>
            <person name="Detter J.C."/>
            <person name="Han C."/>
            <person name="Tapia R."/>
            <person name="Land M."/>
            <person name="Hauser L."/>
            <person name="Markowitz V."/>
            <person name="Cheng J.-F."/>
            <person name="Hugenholtz P."/>
            <person name="Woyke T."/>
            <person name="Wu D."/>
            <person name="Gronow S."/>
            <person name="Wellnitz S."/>
            <person name="Brambilla E."/>
            <person name="Klenk H.-P."/>
            <person name="Eisen J.A."/>
        </authorList>
    </citation>
    <scope>NUCLEOTIDE SEQUENCE</scope>
    <source>
        <strain>WB4</strain>
    </source>
</reference>
<evidence type="ECO:0000256" key="1">
    <source>
        <dbReference type="ARBA" id="ARBA00004141"/>
    </source>
</evidence>
<dbReference type="RefSeq" id="WP_013443777.1">
    <property type="nucleotide sequence ID" value="NC_014734.1"/>
</dbReference>
<dbReference type="STRING" id="694427.Palpr_0246"/>
<dbReference type="Proteomes" id="UP000008718">
    <property type="component" value="Chromosome"/>
</dbReference>
<evidence type="ECO:0000313" key="7">
    <source>
        <dbReference type="Proteomes" id="UP000008718"/>
    </source>
</evidence>
<proteinExistence type="predicted"/>
<dbReference type="GO" id="GO:0016020">
    <property type="term" value="C:membrane"/>
    <property type="evidence" value="ECO:0007669"/>
    <property type="project" value="UniProtKB-SubCell"/>
</dbReference>
<sequence>MTSVETVGFFASVLSVLNQFPQAIKVFKSKDTHSISLVMYCIVVVCITMWLVYGIMLRDAPLIWANALSLLPITYIFIMKLSNTIKGKDKLSI</sequence>
<evidence type="ECO:0000256" key="3">
    <source>
        <dbReference type="ARBA" id="ARBA00022989"/>
    </source>
</evidence>
<comment type="subcellular location">
    <subcellularLocation>
        <location evidence="1">Membrane</location>
        <topology evidence="1">Multi-pass membrane protein</topology>
    </subcellularLocation>
</comment>
<accession>E4T127</accession>